<name>A0A2W7NYQ1_9RHOB</name>
<reference evidence="1 2" key="1">
    <citation type="submission" date="2018-06" db="EMBL/GenBank/DDBJ databases">
        <title>Genomic Encyclopedia of Archaeal and Bacterial Type Strains, Phase II (KMG-II): from individual species to whole genera.</title>
        <authorList>
            <person name="Goeker M."/>
        </authorList>
    </citation>
    <scope>NUCLEOTIDE SEQUENCE [LARGE SCALE GENOMIC DNA]</scope>
    <source>
        <strain evidence="1 2">DSM 22009</strain>
    </source>
</reference>
<evidence type="ECO:0000313" key="2">
    <source>
        <dbReference type="Proteomes" id="UP000248916"/>
    </source>
</evidence>
<keyword evidence="2" id="KW-1185">Reference proteome</keyword>
<sequence>MPRMKYQSETKYLPPGEPHYRDITLMVDPGNGGGRIEIQVMDASGDTEAAWYTPEDGATYQVKGAFAVRRANTPPMRIISFNGAKFEVIGK</sequence>
<dbReference type="EMBL" id="QKZL01000007">
    <property type="protein sequence ID" value="PZX16322.1"/>
    <property type="molecule type" value="Genomic_DNA"/>
</dbReference>
<evidence type="ECO:0000313" key="1">
    <source>
        <dbReference type="EMBL" id="PZX16322.1"/>
    </source>
</evidence>
<protein>
    <submittedName>
        <fullName evidence="1">Uncharacterized protein</fullName>
    </submittedName>
</protein>
<organism evidence="1 2">
    <name type="scientific">Palleronia aestuarii</name>
    <dbReference type="NCBI Taxonomy" id="568105"/>
    <lineage>
        <taxon>Bacteria</taxon>
        <taxon>Pseudomonadati</taxon>
        <taxon>Pseudomonadota</taxon>
        <taxon>Alphaproteobacteria</taxon>
        <taxon>Rhodobacterales</taxon>
        <taxon>Roseobacteraceae</taxon>
        <taxon>Palleronia</taxon>
    </lineage>
</organism>
<dbReference type="Proteomes" id="UP000248916">
    <property type="component" value="Unassembled WGS sequence"/>
</dbReference>
<dbReference type="AlphaFoldDB" id="A0A2W7NYQ1"/>
<accession>A0A2W7NYQ1</accession>
<dbReference type="RefSeq" id="WP_111537312.1">
    <property type="nucleotide sequence ID" value="NZ_QKZL01000007.1"/>
</dbReference>
<comment type="caution">
    <text evidence="1">The sequence shown here is derived from an EMBL/GenBank/DDBJ whole genome shotgun (WGS) entry which is preliminary data.</text>
</comment>
<gene>
    <name evidence="1" type="ORF">LX81_02174</name>
</gene>
<proteinExistence type="predicted"/>